<dbReference type="SUPFAM" id="SSF55073">
    <property type="entry name" value="Nucleotide cyclase"/>
    <property type="match status" value="1"/>
</dbReference>
<keyword evidence="2" id="KW-0973">c-di-GMP</keyword>
<dbReference type="CDD" id="cd01948">
    <property type="entry name" value="EAL"/>
    <property type="match status" value="1"/>
</dbReference>
<keyword evidence="4" id="KW-1133">Transmembrane helix</keyword>
<dbReference type="FunFam" id="3.20.20.450:FF:000001">
    <property type="entry name" value="Cyclic di-GMP phosphodiesterase yahA"/>
    <property type="match status" value="1"/>
</dbReference>
<sequence length="958" mass="110588">MPDISTENLDRHLQTAQISHSISHLRFLISSLLILNFYIFCAYHYNFSQDSFYFNLWFFVSEFILSIFWLVNTVYFNPKNHSAKHAHRWIQGICLSIGLLVAAGVVCIYYHLPSLSGNFNYTNALLLSALLVIVTQTVCLTYLTQRISYFCLVFIPSITPYVLSQFINFDANHTLFHLAVNFILIVILLCANATNRINQHLSRLSIKNRELKKEAEKQVAWTDDLCKQLQNEVNKSKEIEQQLQLNNQLLEQKVRERTFDVNQINKDLKNKQENLSLAHEISGIRPWDWNIKDRLISLTNHKQEKVLKNSTEHQLQLQYLIHPNDIASFKSAIKSHLRGHSDRYEATYRVQHNNGKWYWVHDTGRVIARDPINQKPLQMVGIRRDIQHEKSNQERLRLAASVLEQAEQGIFILDEDLRYIDVNPFFERLAGFEAAQINGKHLFDIVANYKSHQRSTHNQIIGQLLKKGEYDGELNEKFLSGKELCIWMHLNAITDEQDRVTHYIGIVSDLTERKLQEQRLSYLENYDTLTDLPNRFYYNYQLHQYLVSQQDSIKQLAIIRLNIDRFRPLNEFLSNNGGDELLRQVAQRLRLTNAEALIVAHLNGDDFAIVYEVSHIRPSVQEHIDRINKAFSLPFDIFGQEHIITLSMGISQYPEHGRQLDYLNNCAEQALSEAKRLGGNATKFYSLNNTVALEEGIYLERDLRLAIQNNELVVYYQPKINFHDQKIYGFEALVRWNHPTKGIVPPGLFIPMAEKTSLISDIGRIVILQTAKQIKEWNKLGFDNICVSVNVVAQQLQRGQLLKDLDEALDRYKISGSSLELEITESTLVENSEAVKNLLETIKSRGIHISLDDFGTGYSSLSYLTDFPIDTLKIDRSFISKIGHCKQEAIVSAMIAMGKAMGMTVVAEGIETEQQLSYLQNLECDIAQGYLFSKPLPQLDATQYLRDHLDTPSYTYLI</sequence>
<dbReference type="Pfam" id="PF08447">
    <property type="entry name" value="PAS_3"/>
    <property type="match status" value="1"/>
</dbReference>
<evidence type="ECO:0000256" key="4">
    <source>
        <dbReference type="SAM" id="Phobius"/>
    </source>
</evidence>
<dbReference type="PANTHER" id="PTHR44757">
    <property type="entry name" value="DIGUANYLATE CYCLASE DGCP"/>
    <property type="match status" value="1"/>
</dbReference>
<feature type="transmembrane region" description="Helical" evidence="4">
    <location>
        <begin position="89"/>
        <end position="112"/>
    </location>
</feature>
<dbReference type="Proteomes" id="UP000196240">
    <property type="component" value="Unassembled WGS sequence"/>
</dbReference>
<keyword evidence="3" id="KW-0175">Coiled coil</keyword>
<feature type="transmembrane region" description="Helical" evidence="4">
    <location>
        <begin position="124"/>
        <end position="143"/>
    </location>
</feature>
<proteinExistence type="predicted"/>
<feature type="domain" description="PAC" evidence="6">
    <location>
        <begin position="470"/>
        <end position="522"/>
    </location>
</feature>
<dbReference type="Gene3D" id="3.30.450.20">
    <property type="entry name" value="PAS domain"/>
    <property type="match status" value="2"/>
</dbReference>
<dbReference type="PROSITE" id="PS50113">
    <property type="entry name" value="PAC"/>
    <property type="match status" value="1"/>
</dbReference>
<dbReference type="NCBIfam" id="TIGR00229">
    <property type="entry name" value="sensory_box"/>
    <property type="match status" value="2"/>
</dbReference>
<dbReference type="SMART" id="SM00086">
    <property type="entry name" value="PAC"/>
    <property type="match status" value="2"/>
</dbReference>
<evidence type="ECO:0000256" key="1">
    <source>
        <dbReference type="ARBA" id="ARBA00012282"/>
    </source>
</evidence>
<evidence type="ECO:0000259" key="8">
    <source>
        <dbReference type="PROSITE" id="PS50887"/>
    </source>
</evidence>
<dbReference type="RefSeq" id="WP_087010751.1">
    <property type="nucleotide sequence ID" value="NZ_FUUY01000001.1"/>
</dbReference>
<dbReference type="GO" id="GO:0071111">
    <property type="term" value="F:cyclic-guanylate-specific phosphodiesterase activity"/>
    <property type="evidence" value="ECO:0007669"/>
    <property type="project" value="UniProtKB-EC"/>
</dbReference>
<dbReference type="SMART" id="SM00052">
    <property type="entry name" value="EAL"/>
    <property type="match status" value="1"/>
</dbReference>
<dbReference type="NCBIfam" id="TIGR00254">
    <property type="entry name" value="GGDEF"/>
    <property type="match status" value="1"/>
</dbReference>
<evidence type="ECO:0000313" key="10">
    <source>
        <dbReference type="Proteomes" id="UP000196240"/>
    </source>
</evidence>
<name>A0A1R7Q8X3_ACIJO</name>
<feature type="transmembrane region" description="Helical" evidence="4">
    <location>
        <begin position="27"/>
        <end position="45"/>
    </location>
</feature>
<dbReference type="InterPro" id="IPR035919">
    <property type="entry name" value="EAL_sf"/>
</dbReference>
<feature type="domain" description="GGDEF" evidence="8">
    <location>
        <begin position="554"/>
        <end position="687"/>
    </location>
</feature>
<dbReference type="SMART" id="SM00267">
    <property type="entry name" value="GGDEF"/>
    <property type="match status" value="1"/>
</dbReference>
<dbReference type="Gene3D" id="3.30.70.270">
    <property type="match status" value="1"/>
</dbReference>
<organism evidence="9 10">
    <name type="scientific">Acinetobacter johnsonii</name>
    <dbReference type="NCBI Taxonomy" id="40214"/>
    <lineage>
        <taxon>Bacteria</taxon>
        <taxon>Pseudomonadati</taxon>
        <taxon>Pseudomonadota</taxon>
        <taxon>Gammaproteobacteria</taxon>
        <taxon>Moraxellales</taxon>
        <taxon>Moraxellaceae</taxon>
        <taxon>Acinetobacter</taxon>
    </lineage>
</organism>
<evidence type="ECO:0000259" key="5">
    <source>
        <dbReference type="PROSITE" id="PS50112"/>
    </source>
</evidence>
<evidence type="ECO:0000259" key="6">
    <source>
        <dbReference type="PROSITE" id="PS50113"/>
    </source>
</evidence>
<dbReference type="CDD" id="cd01949">
    <property type="entry name" value="GGDEF"/>
    <property type="match status" value="1"/>
</dbReference>
<feature type="coiled-coil region" evidence="3">
    <location>
        <begin position="212"/>
        <end position="253"/>
    </location>
</feature>
<dbReference type="InterPro" id="IPR029787">
    <property type="entry name" value="Nucleotide_cyclase"/>
</dbReference>
<evidence type="ECO:0000256" key="3">
    <source>
        <dbReference type="SAM" id="Coils"/>
    </source>
</evidence>
<keyword evidence="4" id="KW-0472">Membrane</keyword>
<dbReference type="Pfam" id="PF13426">
    <property type="entry name" value="PAS_9"/>
    <property type="match status" value="1"/>
</dbReference>
<dbReference type="InterPro" id="IPR035965">
    <property type="entry name" value="PAS-like_dom_sf"/>
</dbReference>
<dbReference type="Pfam" id="PF00990">
    <property type="entry name" value="GGDEF"/>
    <property type="match status" value="1"/>
</dbReference>
<dbReference type="EC" id="3.1.4.52" evidence="1"/>
<dbReference type="AlphaFoldDB" id="A0A1R7Q8X3"/>
<dbReference type="PROSITE" id="PS50112">
    <property type="entry name" value="PAS"/>
    <property type="match status" value="1"/>
</dbReference>
<dbReference type="InterPro" id="IPR000014">
    <property type="entry name" value="PAS"/>
</dbReference>
<evidence type="ECO:0000313" key="9">
    <source>
        <dbReference type="EMBL" id="SJX20720.1"/>
    </source>
</evidence>
<keyword evidence="4" id="KW-0812">Transmembrane</keyword>
<dbReference type="InterPro" id="IPR043128">
    <property type="entry name" value="Rev_trsase/Diguanyl_cyclase"/>
</dbReference>
<dbReference type="Gene3D" id="3.20.20.450">
    <property type="entry name" value="EAL domain"/>
    <property type="match status" value="1"/>
</dbReference>
<feature type="domain" description="EAL" evidence="7">
    <location>
        <begin position="696"/>
        <end position="949"/>
    </location>
</feature>
<dbReference type="InterPro" id="IPR013655">
    <property type="entry name" value="PAS_fold_3"/>
</dbReference>
<feature type="transmembrane region" description="Helical" evidence="4">
    <location>
        <begin position="57"/>
        <end position="77"/>
    </location>
</feature>
<dbReference type="SUPFAM" id="SSF55785">
    <property type="entry name" value="PYP-like sensor domain (PAS domain)"/>
    <property type="match status" value="2"/>
</dbReference>
<dbReference type="EMBL" id="FUUY01000001">
    <property type="protein sequence ID" value="SJX20720.1"/>
    <property type="molecule type" value="Genomic_DNA"/>
</dbReference>
<dbReference type="InterPro" id="IPR001610">
    <property type="entry name" value="PAC"/>
</dbReference>
<protein>
    <recommendedName>
        <fullName evidence="1">cyclic-guanylate-specific phosphodiesterase</fullName>
        <ecNumber evidence="1">3.1.4.52</ecNumber>
    </recommendedName>
</protein>
<dbReference type="PANTHER" id="PTHR44757:SF2">
    <property type="entry name" value="BIOFILM ARCHITECTURE MAINTENANCE PROTEIN MBAA"/>
    <property type="match status" value="1"/>
</dbReference>
<dbReference type="InterPro" id="IPR001633">
    <property type="entry name" value="EAL_dom"/>
</dbReference>
<evidence type="ECO:0000256" key="2">
    <source>
        <dbReference type="ARBA" id="ARBA00022636"/>
    </source>
</evidence>
<dbReference type="InterPro" id="IPR052155">
    <property type="entry name" value="Biofilm_reg_signaling"/>
</dbReference>
<dbReference type="SUPFAM" id="SSF141868">
    <property type="entry name" value="EAL domain-like"/>
    <property type="match status" value="1"/>
</dbReference>
<dbReference type="InterPro" id="IPR000700">
    <property type="entry name" value="PAS-assoc_C"/>
</dbReference>
<dbReference type="PROSITE" id="PS50887">
    <property type="entry name" value="GGDEF"/>
    <property type="match status" value="1"/>
</dbReference>
<gene>
    <name evidence="9" type="ORF">ACNJC6_00317</name>
</gene>
<reference evidence="9 10" key="1">
    <citation type="submission" date="2017-02" db="EMBL/GenBank/DDBJ databases">
        <authorList>
            <person name="Peterson S.W."/>
        </authorList>
    </citation>
    <scope>NUCLEOTIDE SEQUENCE [LARGE SCALE GENOMIC DNA]</scope>
    <source>
        <strain evidence="9">C6</strain>
    </source>
</reference>
<dbReference type="PROSITE" id="PS50883">
    <property type="entry name" value="EAL"/>
    <property type="match status" value="1"/>
</dbReference>
<feature type="transmembrane region" description="Helical" evidence="4">
    <location>
        <begin position="175"/>
        <end position="194"/>
    </location>
</feature>
<dbReference type="Pfam" id="PF00563">
    <property type="entry name" value="EAL"/>
    <property type="match status" value="1"/>
</dbReference>
<dbReference type="CDD" id="cd00130">
    <property type="entry name" value="PAS"/>
    <property type="match status" value="2"/>
</dbReference>
<accession>A0A1R7Q8X3</accession>
<dbReference type="InterPro" id="IPR000160">
    <property type="entry name" value="GGDEF_dom"/>
</dbReference>
<evidence type="ECO:0000259" key="7">
    <source>
        <dbReference type="PROSITE" id="PS50883"/>
    </source>
</evidence>
<feature type="domain" description="PAS" evidence="5">
    <location>
        <begin position="395"/>
        <end position="468"/>
    </location>
</feature>